<dbReference type="HAMAP" id="MF_01458">
    <property type="entry name" value="FtsH"/>
    <property type="match status" value="1"/>
</dbReference>
<dbReference type="GO" id="GO:0010304">
    <property type="term" value="P:PSII associated light-harvesting complex II catabolic process"/>
    <property type="evidence" value="ECO:0007669"/>
    <property type="project" value="UniProtKB-ARBA"/>
</dbReference>
<evidence type="ECO:0000313" key="23">
    <source>
        <dbReference type="EMBL" id="GBF97021.1"/>
    </source>
</evidence>
<evidence type="ECO:0000256" key="6">
    <source>
        <dbReference type="ARBA" id="ARBA00022670"/>
    </source>
</evidence>
<evidence type="ECO:0000256" key="8">
    <source>
        <dbReference type="ARBA" id="ARBA00022723"/>
    </source>
</evidence>
<comment type="similarity">
    <text evidence="2">In the C-terminal section; belongs to the peptidase M41 family.</text>
</comment>
<dbReference type="CDD" id="cd19501">
    <property type="entry name" value="RecA-like_FtsH"/>
    <property type="match status" value="1"/>
</dbReference>
<keyword evidence="4" id="KW-0150">Chloroplast</keyword>
<evidence type="ECO:0000256" key="5">
    <source>
        <dbReference type="ARBA" id="ARBA00022640"/>
    </source>
</evidence>
<feature type="region of interest" description="Disordered" evidence="20">
    <location>
        <begin position="1"/>
        <end position="21"/>
    </location>
</feature>
<evidence type="ECO:0000256" key="19">
    <source>
        <dbReference type="RuleBase" id="RU003651"/>
    </source>
</evidence>
<keyword evidence="11" id="KW-0862">Zinc</keyword>
<reference evidence="23 24" key="1">
    <citation type="journal article" date="2018" name="Sci. Rep.">
        <title>Raphidocelis subcapitata (=Pseudokirchneriella subcapitata) provides an insight into genome evolution and environmental adaptations in the Sphaeropleales.</title>
        <authorList>
            <person name="Suzuki S."/>
            <person name="Yamaguchi H."/>
            <person name="Nakajima N."/>
            <person name="Kawachi M."/>
        </authorList>
    </citation>
    <scope>NUCLEOTIDE SEQUENCE [LARGE SCALE GENOMIC DNA]</scope>
    <source>
        <strain evidence="23 24">NIES-35</strain>
    </source>
</reference>
<dbReference type="InterPro" id="IPR003960">
    <property type="entry name" value="ATPase_AAA_CS"/>
</dbReference>
<dbReference type="FunCoup" id="A0A2V0PAY5">
    <property type="interactions" value="718"/>
</dbReference>
<feature type="transmembrane region" description="Helical" evidence="21">
    <location>
        <begin position="158"/>
        <end position="179"/>
    </location>
</feature>
<evidence type="ECO:0000256" key="3">
    <source>
        <dbReference type="ARBA" id="ARBA00010550"/>
    </source>
</evidence>
<dbReference type="Pfam" id="PF17862">
    <property type="entry name" value="AAA_lid_3"/>
    <property type="match status" value="1"/>
</dbReference>
<evidence type="ECO:0000256" key="13">
    <source>
        <dbReference type="ARBA" id="ARBA00022946"/>
    </source>
</evidence>
<keyword evidence="24" id="KW-1185">Reference proteome</keyword>
<comment type="subcellular location">
    <subcellularLocation>
        <location evidence="18">Plastid</location>
        <location evidence="18">Chloroplast thylakoid membrane</location>
        <topology evidence="18">Single-pass membrane protein</topology>
        <orientation evidence="18">Stromal side</orientation>
    </subcellularLocation>
</comment>
<comment type="similarity">
    <text evidence="3">In the N-terminal section; belongs to the AAA ATPase family.</text>
</comment>
<evidence type="ECO:0000256" key="14">
    <source>
        <dbReference type="ARBA" id="ARBA00022989"/>
    </source>
</evidence>
<evidence type="ECO:0000256" key="1">
    <source>
        <dbReference type="ARBA" id="ARBA00001947"/>
    </source>
</evidence>
<evidence type="ECO:0000256" key="21">
    <source>
        <dbReference type="SAM" id="Phobius"/>
    </source>
</evidence>
<dbReference type="GO" id="GO:0005524">
    <property type="term" value="F:ATP binding"/>
    <property type="evidence" value="ECO:0007669"/>
    <property type="project" value="UniProtKB-KW"/>
</dbReference>
<dbReference type="NCBIfam" id="TIGR01241">
    <property type="entry name" value="FtsH_fam"/>
    <property type="match status" value="1"/>
</dbReference>
<dbReference type="STRING" id="307507.A0A2V0PAY5"/>
<evidence type="ECO:0000256" key="7">
    <source>
        <dbReference type="ARBA" id="ARBA00022692"/>
    </source>
</evidence>
<keyword evidence="16" id="KW-0793">Thylakoid</keyword>
<evidence type="ECO:0000256" key="10">
    <source>
        <dbReference type="ARBA" id="ARBA00022801"/>
    </source>
</evidence>
<evidence type="ECO:0000256" key="16">
    <source>
        <dbReference type="ARBA" id="ARBA00023078"/>
    </source>
</evidence>
<dbReference type="FunFam" id="3.30.720.210:FF:000002">
    <property type="entry name" value="ATP-dependent zinc metalloprotease FTSH chloroplastic"/>
    <property type="match status" value="1"/>
</dbReference>
<dbReference type="AlphaFoldDB" id="A0A2V0PAY5"/>
<dbReference type="GO" id="GO:0008270">
    <property type="term" value="F:zinc ion binding"/>
    <property type="evidence" value="ECO:0007669"/>
    <property type="project" value="InterPro"/>
</dbReference>
<dbReference type="Gene3D" id="1.20.58.760">
    <property type="entry name" value="Peptidase M41"/>
    <property type="match status" value="1"/>
</dbReference>
<evidence type="ECO:0000256" key="9">
    <source>
        <dbReference type="ARBA" id="ARBA00022741"/>
    </source>
</evidence>
<dbReference type="Pfam" id="PF06480">
    <property type="entry name" value="FtsH_ext"/>
    <property type="match status" value="1"/>
</dbReference>
<dbReference type="Gene3D" id="3.40.50.300">
    <property type="entry name" value="P-loop containing nucleotide triphosphate hydrolases"/>
    <property type="match status" value="1"/>
</dbReference>
<dbReference type="GO" id="GO:0004176">
    <property type="term" value="F:ATP-dependent peptidase activity"/>
    <property type="evidence" value="ECO:0007669"/>
    <property type="project" value="InterPro"/>
</dbReference>
<sequence>MQTLRQRAAAGPVGLRPTSKPVLGLARPVRAVSVRAQKQQEEQPDAQRRQFLSSVLGAAAALVPAAAAVAADDAAGVASSRMSYSRFLEYLDMGRVKKVDLYENGTIAIVEAVSPELGNRVQRVRVQLPGTSAELLNKMREKKVDFAAHSNTEDGGSVFVNLLGNLAFPLLLVGGLFLLSRRSGGAGMGGPGGNNPMAFGKSKARFQMEPNTGVTFADVAGVDEAKQDFMEIVEFLKRPERFTAVGARIPKGCLLVGPPGTGKTLLAKAIAGEAGVPFFSISGSEFVEMFVGVGASRVRDLFKKAKENAPCLVFVDEIDAVGRSRGTGIGGGNDEREQTLNQLLTEMDGFEGNTGIIVIAATNRADILDPALLRPGRFDRQVSVDVPDQKGRLEILKVHARNKKLDGEVELQEVAMRTPGFSGADLSNLLNESAILAGRRGLTAVRNKEIDDAVDRIVAGMEGKPLTDGKAKQLVAYHEVGHAICGTLTPGHDPVQKVTLIPRGQARGLTWFIPGEDPSLISKHQIFARIVGALGGRAAEEVIFGDAEVTSGASSDLQQVTSMARQMVINYGMSDIGPWSLLDPSAQSGDMIMRMMARNSMSENLQRKIDEAVKSLSVQAYDVALKQISDNREAIDRIVEVLMEKETISGNDFRAMLSKYTTIPEENLQAVVEEATPVMAAAFEETH</sequence>
<evidence type="ECO:0000256" key="15">
    <source>
        <dbReference type="ARBA" id="ARBA00023049"/>
    </source>
</evidence>
<keyword evidence="17 21" id="KW-0472">Membrane</keyword>
<keyword evidence="14 21" id="KW-1133">Transmembrane helix</keyword>
<dbReference type="InterPro" id="IPR003593">
    <property type="entry name" value="AAA+_ATPase"/>
</dbReference>
<name>A0A2V0PAY5_9CHLO</name>
<evidence type="ECO:0000256" key="11">
    <source>
        <dbReference type="ARBA" id="ARBA00022833"/>
    </source>
</evidence>
<evidence type="ECO:0000259" key="22">
    <source>
        <dbReference type="SMART" id="SM00382"/>
    </source>
</evidence>
<dbReference type="GO" id="GO:0009535">
    <property type="term" value="C:chloroplast thylakoid membrane"/>
    <property type="evidence" value="ECO:0007669"/>
    <property type="project" value="UniProtKB-SubCell"/>
</dbReference>
<dbReference type="OrthoDB" id="1413014at2759"/>
<evidence type="ECO:0000256" key="2">
    <source>
        <dbReference type="ARBA" id="ARBA00010044"/>
    </source>
</evidence>
<keyword evidence="15" id="KW-0482">Metalloprotease</keyword>
<comment type="similarity">
    <text evidence="19">Belongs to the AAA ATPase family.</text>
</comment>
<dbReference type="EMBL" id="BDRX01000091">
    <property type="protein sequence ID" value="GBF97021.1"/>
    <property type="molecule type" value="Genomic_DNA"/>
</dbReference>
<dbReference type="InterPro" id="IPR011546">
    <property type="entry name" value="Pept_M41_FtsH_extracell"/>
</dbReference>
<comment type="cofactor">
    <cofactor evidence="1">
        <name>Zn(2+)</name>
        <dbReference type="ChEBI" id="CHEBI:29105"/>
    </cofactor>
</comment>
<dbReference type="InterPro" id="IPR041569">
    <property type="entry name" value="AAA_lid_3"/>
</dbReference>
<dbReference type="FunFam" id="1.20.58.760:FF:000001">
    <property type="entry name" value="ATP-dependent zinc metalloprotease FtsH"/>
    <property type="match status" value="1"/>
</dbReference>
<gene>
    <name evidence="23" type="ORF">Rsub_09494</name>
</gene>
<proteinExistence type="inferred from homology"/>
<dbReference type="SMART" id="SM00382">
    <property type="entry name" value="AAA"/>
    <property type="match status" value="1"/>
</dbReference>
<dbReference type="GO" id="GO:0016887">
    <property type="term" value="F:ATP hydrolysis activity"/>
    <property type="evidence" value="ECO:0007669"/>
    <property type="project" value="InterPro"/>
</dbReference>
<dbReference type="Proteomes" id="UP000247498">
    <property type="component" value="Unassembled WGS sequence"/>
</dbReference>
<dbReference type="FunFam" id="1.10.8.60:FF:000001">
    <property type="entry name" value="ATP-dependent zinc metalloprotease FtsH"/>
    <property type="match status" value="1"/>
</dbReference>
<dbReference type="InterPro" id="IPR003959">
    <property type="entry name" value="ATPase_AAA_core"/>
</dbReference>
<evidence type="ECO:0000256" key="4">
    <source>
        <dbReference type="ARBA" id="ARBA00022528"/>
    </source>
</evidence>
<dbReference type="Gene3D" id="3.30.720.210">
    <property type="match status" value="1"/>
</dbReference>
<evidence type="ECO:0000256" key="12">
    <source>
        <dbReference type="ARBA" id="ARBA00022840"/>
    </source>
</evidence>
<dbReference type="SUPFAM" id="SSF52540">
    <property type="entry name" value="P-loop containing nucleoside triphosphate hydrolases"/>
    <property type="match status" value="1"/>
</dbReference>
<dbReference type="InterPro" id="IPR037219">
    <property type="entry name" value="Peptidase_M41-like"/>
</dbReference>
<dbReference type="Gene3D" id="1.10.8.60">
    <property type="match status" value="1"/>
</dbReference>
<dbReference type="SUPFAM" id="SSF140990">
    <property type="entry name" value="FtsH protease domain-like"/>
    <property type="match status" value="1"/>
</dbReference>
<comment type="caution">
    <text evidence="23">The sequence shown here is derived from an EMBL/GenBank/DDBJ whole genome shotgun (WGS) entry which is preliminary data.</text>
</comment>
<keyword evidence="10" id="KW-0378">Hydrolase</keyword>
<dbReference type="PANTHER" id="PTHR23076">
    <property type="entry name" value="METALLOPROTEASE M41 FTSH"/>
    <property type="match status" value="1"/>
</dbReference>
<dbReference type="FunFam" id="3.40.50.300:FF:000001">
    <property type="entry name" value="ATP-dependent zinc metalloprotease FtsH"/>
    <property type="match status" value="1"/>
</dbReference>
<dbReference type="PANTHER" id="PTHR23076:SF139">
    <property type="entry name" value="ATP-DEPENDENT ZINC METALLOPROTEASE FTSH 2, CHLOROPLASTIC"/>
    <property type="match status" value="1"/>
</dbReference>
<dbReference type="InParanoid" id="A0A2V0PAY5"/>
<dbReference type="InterPro" id="IPR000642">
    <property type="entry name" value="Peptidase_M41"/>
</dbReference>
<keyword evidence="7 21" id="KW-0812">Transmembrane</keyword>
<keyword evidence="8" id="KW-0479">Metal-binding</keyword>
<feature type="domain" description="AAA+ ATPase" evidence="22">
    <location>
        <begin position="249"/>
        <end position="388"/>
    </location>
</feature>
<dbReference type="GO" id="GO:0004222">
    <property type="term" value="F:metalloendopeptidase activity"/>
    <property type="evidence" value="ECO:0007669"/>
    <property type="project" value="InterPro"/>
</dbReference>
<organism evidence="23 24">
    <name type="scientific">Raphidocelis subcapitata</name>
    <dbReference type="NCBI Taxonomy" id="307507"/>
    <lineage>
        <taxon>Eukaryota</taxon>
        <taxon>Viridiplantae</taxon>
        <taxon>Chlorophyta</taxon>
        <taxon>core chlorophytes</taxon>
        <taxon>Chlorophyceae</taxon>
        <taxon>CS clade</taxon>
        <taxon>Sphaeropleales</taxon>
        <taxon>Selenastraceae</taxon>
        <taxon>Raphidocelis</taxon>
    </lineage>
</organism>
<dbReference type="GO" id="GO:0006508">
    <property type="term" value="P:proteolysis"/>
    <property type="evidence" value="ECO:0007669"/>
    <property type="project" value="UniProtKB-KW"/>
</dbReference>
<keyword evidence="13" id="KW-0809">Transit peptide</keyword>
<dbReference type="InterPro" id="IPR027417">
    <property type="entry name" value="P-loop_NTPase"/>
</dbReference>
<keyword evidence="9 19" id="KW-0547">Nucleotide-binding</keyword>
<dbReference type="PROSITE" id="PS00674">
    <property type="entry name" value="AAA"/>
    <property type="match status" value="1"/>
</dbReference>
<evidence type="ECO:0000313" key="24">
    <source>
        <dbReference type="Proteomes" id="UP000247498"/>
    </source>
</evidence>
<protein>
    <submittedName>
        <fullName evidence="23">Extracellular protease</fullName>
    </submittedName>
</protein>
<keyword evidence="5" id="KW-0934">Plastid</keyword>
<dbReference type="Pfam" id="PF00004">
    <property type="entry name" value="AAA"/>
    <property type="match status" value="1"/>
</dbReference>
<keyword evidence="6 23" id="KW-0645">Protease</keyword>
<evidence type="ECO:0000256" key="17">
    <source>
        <dbReference type="ARBA" id="ARBA00023136"/>
    </source>
</evidence>
<dbReference type="Pfam" id="PF01434">
    <property type="entry name" value="Peptidase_M41"/>
    <property type="match status" value="1"/>
</dbReference>
<keyword evidence="12 19" id="KW-0067">ATP-binding</keyword>
<dbReference type="InterPro" id="IPR005936">
    <property type="entry name" value="FtsH"/>
</dbReference>
<accession>A0A2V0PAY5</accession>
<evidence type="ECO:0000256" key="18">
    <source>
        <dbReference type="ARBA" id="ARBA00060455"/>
    </source>
</evidence>
<evidence type="ECO:0000256" key="20">
    <source>
        <dbReference type="SAM" id="MobiDB-lite"/>
    </source>
</evidence>